<evidence type="ECO:0000256" key="1">
    <source>
        <dbReference type="SAM" id="MobiDB-lite"/>
    </source>
</evidence>
<reference evidence="2 3" key="1">
    <citation type="journal article" date="2010" name="Vet. Microbiol.">
        <title>Production of haemolysins by strains of the Actinobacillus minor/porcitonsillarum complex.</title>
        <authorList>
            <person name="Arya G."/>
            <person name="Niven D.F."/>
        </authorList>
    </citation>
    <scope>NUCLEOTIDE SEQUENCE [LARGE SCALE GENOMIC DNA]</scope>
    <source>
        <strain evidence="2 3">NM305</strain>
    </source>
</reference>
<dbReference type="AlphaFoldDB" id="C5S4Y9"/>
<name>C5S4Y9_9PAST</name>
<organism evidence="2 3">
    <name type="scientific">Actinobacillus minor NM305</name>
    <dbReference type="NCBI Taxonomy" id="637911"/>
    <lineage>
        <taxon>Bacteria</taxon>
        <taxon>Pseudomonadati</taxon>
        <taxon>Pseudomonadota</taxon>
        <taxon>Gammaproteobacteria</taxon>
        <taxon>Pasteurellales</taxon>
        <taxon>Pasteurellaceae</taxon>
        <taxon>Actinobacillus</taxon>
    </lineage>
</organism>
<accession>C5S4Y9</accession>
<gene>
    <name evidence="2" type="ORF">AM305_03423</name>
</gene>
<dbReference type="EMBL" id="ACQL01000163">
    <property type="protein sequence ID" value="EER46030.1"/>
    <property type="molecule type" value="Genomic_DNA"/>
</dbReference>
<protein>
    <submittedName>
        <fullName evidence="2">Uncharacterized protein</fullName>
    </submittedName>
</protein>
<sequence>MRFSGSLKAVLPASPAPSQPSASRCLNAGILQNFHQKTPLLFLKT</sequence>
<evidence type="ECO:0000313" key="3">
    <source>
        <dbReference type="Proteomes" id="UP000005532"/>
    </source>
</evidence>
<dbReference type="Proteomes" id="UP000005532">
    <property type="component" value="Unassembled WGS sequence"/>
</dbReference>
<feature type="region of interest" description="Disordered" evidence="1">
    <location>
        <begin position="1"/>
        <end position="20"/>
    </location>
</feature>
<feature type="non-terminal residue" evidence="2">
    <location>
        <position position="45"/>
    </location>
</feature>
<comment type="caution">
    <text evidence="2">The sequence shown here is derived from an EMBL/GenBank/DDBJ whole genome shotgun (WGS) entry which is preliminary data.</text>
</comment>
<evidence type="ECO:0000313" key="2">
    <source>
        <dbReference type="EMBL" id="EER46030.1"/>
    </source>
</evidence>
<proteinExistence type="predicted"/>